<evidence type="ECO:0000259" key="5">
    <source>
        <dbReference type="Pfam" id="PF13302"/>
    </source>
</evidence>
<organism evidence="6 7">
    <name type="scientific">Magallana gigas</name>
    <name type="common">Pacific oyster</name>
    <name type="synonym">Crassostrea gigas</name>
    <dbReference type="NCBI Taxonomy" id="29159"/>
    <lineage>
        <taxon>Eukaryota</taxon>
        <taxon>Metazoa</taxon>
        <taxon>Spiralia</taxon>
        <taxon>Lophotrochozoa</taxon>
        <taxon>Mollusca</taxon>
        <taxon>Bivalvia</taxon>
        <taxon>Autobranchia</taxon>
        <taxon>Pteriomorphia</taxon>
        <taxon>Ostreida</taxon>
        <taxon>Ostreoidea</taxon>
        <taxon>Ostreidae</taxon>
        <taxon>Magallana</taxon>
    </lineage>
</organism>
<dbReference type="InterPro" id="IPR039135">
    <property type="entry name" value="NAT9-like"/>
</dbReference>
<keyword evidence="7" id="KW-1185">Reference proteome</keyword>
<accession>A0A8W8HKK2</accession>
<evidence type="ECO:0000256" key="2">
    <source>
        <dbReference type="ARBA" id="ARBA00022679"/>
    </source>
</evidence>
<dbReference type="FunFam" id="3.40.630.30:FF:000248">
    <property type="entry name" value="N-acetyltransferase 9-like protein"/>
    <property type="match status" value="1"/>
</dbReference>
<dbReference type="Gene3D" id="3.40.630.30">
    <property type="match status" value="1"/>
</dbReference>
<dbReference type="PANTHER" id="PTHR13256">
    <property type="entry name" value="N-ACETYLTRANSFERASE 9"/>
    <property type="match status" value="1"/>
</dbReference>
<proteinExistence type="inferred from homology"/>
<dbReference type="SUPFAM" id="SSF55729">
    <property type="entry name" value="Acyl-CoA N-acyltransferases (Nat)"/>
    <property type="match status" value="1"/>
</dbReference>
<keyword evidence="3" id="KW-0012">Acyltransferase</keyword>
<dbReference type="Pfam" id="PF13302">
    <property type="entry name" value="Acetyltransf_3"/>
    <property type="match status" value="1"/>
</dbReference>
<name>A0A8W8HKK2_MAGGI</name>
<dbReference type="InterPro" id="IPR000182">
    <property type="entry name" value="GNAT_dom"/>
</dbReference>
<evidence type="ECO:0000313" key="7">
    <source>
        <dbReference type="Proteomes" id="UP000005408"/>
    </source>
</evidence>
<evidence type="ECO:0000256" key="3">
    <source>
        <dbReference type="ARBA" id="ARBA00023315"/>
    </source>
</evidence>
<dbReference type="AlphaFoldDB" id="A0A8W8HKK2"/>
<evidence type="ECO:0000256" key="1">
    <source>
        <dbReference type="ARBA" id="ARBA00009342"/>
    </source>
</evidence>
<reference evidence="6" key="1">
    <citation type="submission" date="2022-08" db="UniProtKB">
        <authorList>
            <consortium name="EnsemblMetazoa"/>
        </authorList>
    </citation>
    <scope>IDENTIFICATION</scope>
    <source>
        <strain evidence="6">05x7-T-G4-1.051#20</strain>
    </source>
</reference>
<evidence type="ECO:0000313" key="6">
    <source>
        <dbReference type="EnsemblMetazoa" id="G1001.5:cds"/>
    </source>
</evidence>
<dbReference type="GO" id="GO:0008080">
    <property type="term" value="F:N-acetyltransferase activity"/>
    <property type="evidence" value="ECO:0007669"/>
    <property type="project" value="InterPro"/>
</dbReference>
<keyword evidence="2" id="KW-0808">Transferase</keyword>
<dbReference type="PANTHER" id="PTHR13256:SF16">
    <property type="entry name" value="ALPHA_BETA-TUBULIN-N-ACETYLTRANSFERASE 9"/>
    <property type="match status" value="1"/>
</dbReference>
<comment type="similarity">
    <text evidence="1">Belongs to the acetyltransferase family. GNAT subfamily.</text>
</comment>
<protein>
    <recommendedName>
        <fullName evidence="4">N-acetyltransferase 9-like protein</fullName>
    </recommendedName>
</protein>
<dbReference type="EnsemblMetazoa" id="G1001.5">
    <property type="protein sequence ID" value="G1001.5:cds"/>
    <property type="gene ID" value="G1001"/>
</dbReference>
<evidence type="ECO:0000256" key="4">
    <source>
        <dbReference type="ARBA" id="ARBA00069551"/>
    </source>
</evidence>
<dbReference type="InterPro" id="IPR016181">
    <property type="entry name" value="Acyl_CoA_acyltransferase"/>
</dbReference>
<dbReference type="Proteomes" id="UP000005408">
    <property type="component" value="Unassembled WGS sequence"/>
</dbReference>
<feature type="domain" description="N-acetyltransferase" evidence="5">
    <location>
        <begin position="14"/>
        <end position="159"/>
    </location>
</feature>
<sequence length="197" mass="22814">MKINSNTIIIGDKVVLVPYEEKHVPRYHDWMKSEDLQRLTASEPLSLEEEYEMQKNWRNDDDKCTFIVINKEKYNGPDTEIDAMVGDVNLFFGEESEGAGEINMMIAGNDSARRKGFGTEALFLMIRYGCEHLKLQQVRAKIGFDNEASIKMFTKHGFKEESKSDIFKEVTLVLHLESDVLTKITELTEGYREEKYK</sequence>